<feature type="compositionally biased region" description="Basic and acidic residues" evidence="1">
    <location>
        <begin position="37"/>
        <end position="50"/>
    </location>
</feature>
<gene>
    <name evidence="2" type="ORF">NCTC13291_00813</name>
</gene>
<evidence type="ECO:0000256" key="1">
    <source>
        <dbReference type="SAM" id="MobiDB-lite"/>
    </source>
</evidence>
<name>A0A379MWG5_9PROT</name>
<reference evidence="2 3" key="1">
    <citation type="submission" date="2018-06" db="EMBL/GenBank/DDBJ databases">
        <authorList>
            <consortium name="Pathogen Informatics"/>
            <person name="Doyle S."/>
        </authorList>
    </citation>
    <scope>NUCLEOTIDE SEQUENCE [LARGE SCALE GENOMIC DNA]</scope>
    <source>
        <strain evidence="2 3">NCTC13291</strain>
    </source>
</reference>
<dbReference type="AlphaFoldDB" id="A0A379MWG5"/>
<evidence type="ECO:0000313" key="3">
    <source>
        <dbReference type="Proteomes" id="UP000254919"/>
    </source>
</evidence>
<proteinExistence type="predicted"/>
<accession>A0A379MWG5</accession>
<dbReference type="Proteomes" id="UP000254919">
    <property type="component" value="Unassembled WGS sequence"/>
</dbReference>
<protein>
    <submittedName>
        <fullName evidence="2">Uncharacterized protein</fullName>
    </submittedName>
</protein>
<sequence length="108" mass="11838">MFGKDGVGDCTIRRSGCPTVEDAQHFSRPLLSGSGDTRIRRDGFSSESRPKASQRAQAVGRKLIEKDHGRETSGTVAQRSVELFSPELKAQHLAIDAIYGLRPDEIVK</sequence>
<organism evidence="2 3">
    <name type="scientific">Roseomonas mucosa</name>
    <dbReference type="NCBI Taxonomy" id="207340"/>
    <lineage>
        <taxon>Bacteria</taxon>
        <taxon>Pseudomonadati</taxon>
        <taxon>Pseudomonadota</taxon>
        <taxon>Alphaproteobacteria</taxon>
        <taxon>Acetobacterales</taxon>
        <taxon>Roseomonadaceae</taxon>
        <taxon>Roseomonas</taxon>
    </lineage>
</organism>
<feature type="region of interest" description="Disordered" evidence="1">
    <location>
        <begin position="27"/>
        <end position="56"/>
    </location>
</feature>
<dbReference type="EMBL" id="UGVN01000001">
    <property type="protein sequence ID" value="SUE38683.1"/>
    <property type="molecule type" value="Genomic_DNA"/>
</dbReference>
<evidence type="ECO:0000313" key="2">
    <source>
        <dbReference type="EMBL" id="SUE38683.1"/>
    </source>
</evidence>